<accession>M5EUT6</accession>
<proteinExistence type="predicted"/>
<comment type="caution">
    <text evidence="1">The sequence shown here is derived from an EMBL/GenBank/DDBJ whole genome shotgun (WGS) entry which is preliminary data.</text>
</comment>
<dbReference type="AlphaFoldDB" id="M5EUT6"/>
<gene>
    <name evidence="1" type="ORF">MESS2_790046</name>
</gene>
<protein>
    <submittedName>
        <fullName evidence="1">Uncharacterized protein</fullName>
    </submittedName>
</protein>
<sequence>MAQNEAVDQCLSDAGVTRFVSAIDQAQRRSGRIAGNRNAKHQFSPVWASDHVGNGIRPWRQEADGIELAVTQHSSPGVGAVVTKLAGRSLDALVHIGPHKVWMVEYIRNSAAGDPGDPADISEGWHFGSTHFLQLDNFLERSKFFLDSAHQKSEFIFGALQNSK</sequence>
<dbReference type="Proteomes" id="UP000012062">
    <property type="component" value="Unassembled WGS sequence"/>
</dbReference>
<reference evidence="1 2" key="1">
    <citation type="submission" date="2013-02" db="EMBL/GenBank/DDBJ databases">
        <authorList>
            <person name="Genoscope - CEA"/>
        </authorList>
    </citation>
    <scope>NUCLEOTIDE SEQUENCE [LARGE SCALE GENOMIC DNA]</scope>
    <source>
        <strain evidence="1 2">STM 2683</strain>
    </source>
</reference>
<keyword evidence="2" id="KW-1185">Reference proteome</keyword>
<organism evidence="1 2">
    <name type="scientific">Mesorhizobium metallidurans STM 2683</name>
    <dbReference type="NCBI Taxonomy" id="1297569"/>
    <lineage>
        <taxon>Bacteria</taxon>
        <taxon>Pseudomonadati</taxon>
        <taxon>Pseudomonadota</taxon>
        <taxon>Alphaproteobacteria</taxon>
        <taxon>Hyphomicrobiales</taxon>
        <taxon>Phyllobacteriaceae</taxon>
        <taxon>Mesorhizobium</taxon>
    </lineage>
</organism>
<dbReference type="EMBL" id="CAUM01000149">
    <property type="protein sequence ID" value="CCV08754.1"/>
    <property type="molecule type" value="Genomic_DNA"/>
</dbReference>
<evidence type="ECO:0000313" key="1">
    <source>
        <dbReference type="EMBL" id="CCV08754.1"/>
    </source>
</evidence>
<name>M5EUT6_9HYPH</name>
<dbReference type="STRING" id="1297569.MESS2_790046"/>
<evidence type="ECO:0000313" key="2">
    <source>
        <dbReference type="Proteomes" id="UP000012062"/>
    </source>
</evidence>